<comment type="caution">
    <text evidence="1">The sequence shown here is derived from an EMBL/GenBank/DDBJ whole genome shotgun (WGS) entry which is preliminary data.</text>
</comment>
<proteinExistence type="predicted"/>
<evidence type="ECO:0000313" key="1">
    <source>
        <dbReference type="EMBL" id="EMI55835.1"/>
    </source>
</evidence>
<dbReference type="AlphaFoldDB" id="M5U309"/>
<dbReference type="RefSeq" id="WP_008678897.1">
    <property type="nucleotide sequence ID" value="NZ_ANOH01000193.1"/>
</dbReference>
<reference evidence="1 2" key="1">
    <citation type="journal article" date="2013" name="Mar. Genomics">
        <title>Expression of sulfatases in Rhodopirellula baltica and the diversity of sulfatases in the genus Rhodopirellula.</title>
        <authorList>
            <person name="Wegner C.E."/>
            <person name="Richter-Heitmann T."/>
            <person name="Klindworth A."/>
            <person name="Klockow C."/>
            <person name="Richter M."/>
            <person name="Achstetter T."/>
            <person name="Glockner F.O."/>
            <person name="Harder J."/>
        </authorList>
    </citation>
    <scope>NUCLEOTIDE SEQUENCE [LARGE SCALE GENOMIC DNA]</scope>
    <source>
        <strain evidence="1 2">SM41</strain>
    </source>
</reference>
<name>M5U309_9BACT</name>
<dbReference type="OrthoDB" id="287156at2"/>
<accession>M5U309</accession>
<protein>
    <submittedName>
        <fullName evidence="1">Uncharacterized protein</fullName>
    </submittedName>
</protein>
<gene>
    <name evidence="1" type="ORF">RSSM_02728</name>
</gene>
<organism evidence="1 2">
    <name type="scientific">Rhodopirellula sallentina SM41</name>
    <dbReference type="NCBI Taxonomy" id="1263870"/>
    <lineage>
        <taxon>Bacteria</taxon>
        <taxon>Pseudomonadati</taxon>
        <taxon>Planctomycetota</taxon>
        <taxon>Planctomycetia</taxon>
        <taxon>Pirellulales</taxon>
        <taxon>Pirellulaceae</taxon>
        <taxon>Rhodopirellula</taxon>
    </lineage>
</organism>
<dbReference type="EMBL" id="ANOH01000193">
    <property type="protein sequence ID" value="EMI55835.1"/>
    <property type="molecule type" value="Genomic_DNA"/>
</dbReference>
<dbReference type="PATRIC" id="fig|1263870.3.peg.2899"/>
<evidence type="ECO:0000313" key="2">
    <source>
        <dbReference type="Proteomes" id="UP000011885"/>
    </source>
</evidence>
<sequence length="96" mass="10957">MRKNSTKKTIQRFLTVFREMLSTGRKVAVEDACKQVETPDGFDSRIFGVYVAKMKRDGEIVEAGFRTSVTSKHHCGIKRLWVLASIQEKGGNRHEQ</sequence>
<keyword evidence="2" id="KW-1185">Reference proteome</keyword>
<dbReference type="Proteomes" id="UP000011885">
    <property type="component" value="Unassembled WGS sequence"/>
</dbReference>